<proteinExistence type="inferred from homology"/>
<dbReference type="NCBIfam" id="TIGR00705">
    <property type="entry name" value="SppA_67K"/>
    <property type="match status" value="1"/>
</dbReference>
<dbReference type="PANTHER" id="PTHR33209:SF1">
    <property type="entry name" value="PEPTIDASE S49 DOMAIN-CONTAINING PROTEIN"/>
    <property type="match status" value="1"/>
</dbReference>
<dbReference type="PANTHER" id="PTHR33209">
    <property type="entry name" value="PROTEASE 4"/>
    <property type="match status" value="1"/>
</dbReference>
<comment type="caution">
    <text evidence="9">The sequence shown here is derived from an EMBL/GenBank/DDBJ whole genome shotgun (WGS) entry which is preliminary data.</text>
</comment>
<feature type="domain" description="Peptidase S49" evidence="8">
    <location>
        <begin position="125"/>
        <end position="275"/>
    </location>
</feature>
<evidence type="ECO:0000313" key="10">
    <source>
        <dbReference type="Proteomes" id="UP000223913"/>
    </source>
</evidence>
<keyword evidence="5" id="KW-0720">Serine protease</keyword>
<comment type="similarity">
    <text evidence="2">Belongs to the peptidase S49 family.</text>
</comment>
<keyword evidence="3" id="KW-0645">Protease</keyword>
<accession>A0A2D0MZ60</accession>
<reference evidence="9 10" key="1">
    <citation type="submission" date="2017-10" db="EMBL/GenBank/DDBJ databases">
        <title>The draft genome sequence of Lewinella nigricans NBRC 102662.</title>
        <authorList>
            <person name="Wang K."/>
        </authorList>
    </citation>
    <scope>NUCLEOTIDE SEQUENCE [LARGE SCALE GENOMIC DNA]</scope>
    <source>
        <strain evidence="9 10">NBRC 102662</strain>
    </source>
</reference>
<dbReference type="AlphaFoldDB" id="A0A2D0MZ60"/>
<dbReference type="RefSeq" id="WP_099155069.1">
    <property type="nucleotide sequence ID" value="NZ_PDUD01000053.1"/>
</dbReference>
<keyword evidence="6" id="KW-0472">Membrane</keyword>
<feature type="active site" description="Nucleophile" evidence="7">
    <location>
        <position position="387"/>
    </location>
</feature>
<dbReference type="CDD" id="cd07018">
    <property type="entry name" value="S49_SppA_67K_type"/>
    <property type="match status" value="1"/>
</dbReference>
<gene>
    <name evidence="9" type="primary">sppA</name>
    <name evidence="9" type="ORF">CRP01_36665</name>
</gene>
<keyword evidence="10" id="KW-1185">Reference proteome</keyword>
<dbReference type="InterPro" id="IPR004634">
    <property type="entry name" value="Pept_S49_pIV"/>
</dbReference>
<dbReference type="CDD" id="cd07023">
    <property type="entry name" value="S49_Sppa_N_C"/>
    <property type="match status" value="1"/>
</dbReference>
<dbReference type="Proteomes" id="UP000223913">
    <property type="component" value="Unassembled WGS sequence"/>
</dbReference>
<dbReference type="SUPFAM" id="SSF52096">
    <property type="entry name" value="ClpP/crotonase"/>
    <property type="match status" value="2"/>
</dbReference>
<organism evidence="9 10">
    <name type="scientific">Flavilitoribacter nigricans (strain ATCC 23147 / DSM 23189 / NBRC 102662 / NCIMB 1420 / SS-2)</name>
    <name type="common">Lewinella nigricans</name>
    <dbReference type="NCBI Taxonomy" id="1122177"/>
    <lineage>
        <taxon>Bacteria</taxon>
        <taxon>Pseudomonadati</taxon>
        <taxon>Bacteroidota</taxon>
        <taxon>Saprospiria</taxon>
        <taxon>Saprospirales</taxon>
        <taxon>Lewinellaceae</taxon>
        <taxon>Flavilitoribacter</taxon>
    </lineage>
</organism>
<dbReference type="InterPro" id="IPR047272">
    <property type="entry name" value="S49_SppA_C"/>
</dbReference>
<name>A0A2D0MZ60_FLAN2</name>
<evidence type="ECO:0000256" key="1">
    <source>
        <dbReference type="ARBA" id="ARBA00004370"/>
    </source>
</evidence>
<feature type="domain" description="Peptidase S49" evidence="8">
    <location>
        <begin position="370"/>
        <end position="522"/>
    </location>
</feature>
<evidence type="ECO:0000259" key="8">
    <source>
        <dbReference type="Pfam" id="PF01343"/>
    </source>
</evidence>
<dbReference type="InterPro" id="IPR047217">
    <property type="entry name" value="S49_SppA_67K_type_N"/>
</dbReference>
<dbReference type="OrthoDB" id="9764363at2"/>
<protein>
    <submittedName>
        <fullName evidence="9">Signal peptide peptidase SppA</fullName>
    </submittedName>
</protein>
<evidence type="ECO:0000256" key="3">
    <source>
        <dbReference type="ARBA" id="ARBA00022670"/>
    </source>
</evidence>
<dbReference type="EMBL" id="PDUD01000053">
    <property type="protein sequence ID" value="PHN01535.1"/>
    <property type="molecule type" value="Genomic_DNA"/>
</dbReference>
<sequence>MKQFFKFLFASCLGTIVALVVLSLVSIGIISTLASQADQVKPIGANSVLHLKLNQVLPELTNNAEIDPFDLENQKVLGISDITYAIDQAAQDDRIQGIFIEVDMLPAGFASAGVLREALDQFKAKSGKFIIAYSKYYTQGAYYLSSVADEIYVHPVGVVDFRGFGVQIPFLKNLLDKLGVKMQVFYAGKFKSATEPYRRTDMSPENKEQLREYINAFYDKLLNDISASRNISKSELHRIADNYLAGDVQNARELGIVDFVGYREDALASMRVKLGLEEDAKIKTVSLLEVFNNHPRRVDLSIKNKIAVIYAEGNIVDGDGGLGAVGDDKYVKIINELAEDDRVKAVVLRVNSPGGSAMASESIWEALTRLKEAGKPLVVSMGDYAASGGYYISSPADSIFTQDATLTGSIGVFSVIPSIQGLMNDKLGVTFDSVKTGHFATGIGIINPLDERESRFMQARTNELYRLFKTRVSEGRGISPEQVEEIAQGRVWVGQKAVELKLADKVGTLDDAIASAARLADIEDDFRLSSYPVVKEPLIEFIESFLGDEQVRHNYIAKSKLEDLYPYYEYFEELKNAEGPQARLPFLMPFE</sequence>
<dbReference type="NCBIfam" id="TIGR00706">
    <property type="entry name" value="SppA_dom"/>
    <property type="match status" value="1"/>
</dbReference>
<dbReference type="InterPro" id="IPR002142">
    <property type="entry name" value="Peptidase_S49"/>
</dbReference>
<dbReference type="PIRSF" id="PIRSF001217">
    <property type="entry name" value="Protease_4_SppA"/>
    <property type="match status" value="1"/>
</dbReference>
<dbReference type="InterPro" id="IPR004635">
    <property type="entry name" value="Pept_S49_SppA"/>
</dbReference>
<evidence type="ECO:0000256" key="2">
    <source>
        <dbReference type="ARBA" id="ARBA00008683"/>
    </source>
</evidence>
<comment type="subcellular location">
    <subcellularLocation>
        <location evidence="1">Membrane</location>
    </subcellularLocation>
</comment>
<dbReference type="GO" id="GO:0008236">
    <property type="term" value="F:serine-type peptidase activity"/>
    <property type="evidence" value="ECO:0007669"/>
    <property type="project" value="UniProtKB-KW"/>
</dbReference>
<dbReference type="GO" id="GO:0006465">
    <property type="term" value="P:signal peptide processing"/>
    <property type="evidence" value="ECO:0007669"/>
    <property type="project" value="InterPro"/>
</dbReference>
<evidence type="ECO:0000256" key="7">
    <source>
        <dbReference type="PIRSR" id="PIRSR001217-1"/>
    </source>
</evidence>
<evidence type="ECO:0000256" key="4">
    <source>
        <dbReference type="ARBA" id="ARBA00022801"/>
    </source>
</evidence>
<evidence type="ECO:0000256" key="5">
    <source>
        <dbReference type="ARBA" id="ARBA00022825"/>
    </source>
</evidence>
<dbReference type="Gene3D" id="3.90.226.10">
    <property type="entry name" value="2-enoyl-CoA Hydratase, Chain A, domain 1"/>
    <property type="match status" value="4"/>
</dbReference>
<evidence type="ECO:0000313" key="9">
    <source>
        <dbReference type="EMBL" id="PHN01535.1"/>
    </source>
</evidence>
<dbReference type="Pfam" id="PF01343">
    <property type="entry name" value="Peptidase_S49"/>
    <property type="match status" value="2"/>
</dbReference>
<feature type="active site" description="Proton donor/acceptor" evidence="7">
    <location>
        <position position="191"/>
    </location>
</feature>
<dbReference type="GO" id="GO:0016020">
    <property type="term" value="C:membrane"/>
    <property type="evidence" value="ECO:0007669"/>
    <property type="project" value="UniProtKB-SubCell"/>
</dbReference>
<keyword evidence="4" id="KW-0378">Hydrolase</keyword>
<dbReference type="InterPro" id="IPR029045">
    <property type="entry name" value="ClpP/crotonase-like_dom_sf"/>
</dbReference>
<evidence type="ECO:0000256" key="6">
    <source>
        <dbReference type="ARBA" id="ARBA00023136"/>
    </source>
</evidence>